<evidence type="ECO:0000256" key="5">
    <source>
        <dbReference type="ARBA" id="ARBA00022454"/>
    </source>
</evidence>
<name>A0A8B7ZCV3_ACAPL</name>
<keyword evidence="6" id="KW-0227">DNA damage</keyword>
<keyword evidence="7" id="KW-0156">Chromatin regulator</keyword>
<organism evidence="14 15">
    <name type="scientific">Acanthaster planci</name>
    <name type="common">Crown-of-thorns starfish</name>
    <dbReference type="NCBI Taxonomy" id="133434"/>
    <lineage>
        <taxon>Eukaryota</taxon>
        <taxon>Metazoa</taxon>
        <taxon>Echinodermata</taxon>
        <taxon>Eleutherozoa</taxon>
        <taxon>Asterozoa</taxon>
        <taxon>Asteroidea</taxon>
        <taxon>Valvatacea</taxon>
        <taxon>Valvatida</taxon>
        <taxon>Acanthasteridae</taxon>
        <taxon>Acanthaster</taxon>
    </lineage>
</organism>
<gene>
    <name evidence="15" type="primary">LOC110986161</name>
</gene>
<evidence type="ECO:0000313" key="14">
    <source>
        <dbReference type="Proteomes" id="UP000694845"/>
    </source>
</evidence>
<dbReference type="PANTHER" id="PTHR28547:SF1">
    <property type="entry name" value="PROTEIN MMS22-LIKE"/>
    <property type="match status" value="1"/>
</dbReference>
<dbReference type="RefSeq" id="XP_022103503.1">
    <property type="nucleotide sequence ID" value="XM_022247811.1"/>
</dbReference>
<accession>A0A8B7ZCV3</accession>
<protein>
    <recommendedName>
        <fullName evidence="4">Protein MMS22-like</fullName>
    </recommendedName>
    <alternativeName>
        <fullName evidence="10">Methyl methanesulfonate-sensitivity protein 22-like</fullName>
    </alternativeName>
</protein>
<dbReference type="OrthoDB" id="8193282at2759"/>
<dbReference type="CTD" id="253714"/>
<evidence type="ECO:0000256" key="2">
    <source>
        <dbReference type="ARBA" id="ARBA00004286"/>
    </source>
</evidence>
<evidence type="ECO:0000256" key="11">
    <source>
        <dbReference type="SAM" id="MobiDB-lite"/>
    </source>
</evidence>
<evidence type="ECO:0000256" key="6">
    <source>
        <dbReference type="ARBA" id="ARBA00022763"/>
    </source>
</evidence>
<dbReference type="InterPro" id="IPR029424">
    <property type="entry name" value="MMS22L_C"/>
</dbReference>
<evidence type="ECO:0000256" key="7">
    <source>
        <dbReference type="ARBA" id="ARBA00022853"/>
    </source>
</evidence>
<dbReference type="Pfam" id="PF14910">
    <property type="entry name" value="MMS22L_N"/>
    <property type="match status" value="1"/>
</dbReference>
<comment type="similarity">
    <text evidence="3">Belongs to the MMS22 family. MMS22L subfamily.</text>
</comment>
<reference evidence="15" key="1">
    <citation type="submission" date="2025-08" db="UniProtKB">
        <authorList>
            <consortium name="RefSeq"/>
        </authorList>
    </citation>
    <scope>IDENTIFICATION</scope>
</reference>
<dbReference type="KEGG" id="aplc:110986161"/>
<keyword evidence="8" id="KW-0234">DNA repair</keyword>
<evidence type="ECO:0000313" key="15">
    <source>
        <dbReference type="RefSeq" id="XP_022103503.1"/>
    </source>
</evidence>
<evidence type="ECO:0000259" key="12">
    <source>
        <dbReference type="Pfam" id="PF14910"/>
    </source>
</evidence>
<comment type="subcellular location">
    <subcellularLocation>
        <location evidence="2">Chromosome</location>
    </subcellularLocation>
    <subcellularLocation>
        <location evidence="1">Nucleus</location>
    </subcellularLocation>
</comment>
<dbReference type="GeneID" id="110986161"/>
<dbReference type="GO" id="GO:0000724">
    <property type="term" value="P:double-strand break repair via homologous recombination"/>
    <property type="evidence" value="ECO:0007669"/>
    <property type="project" value="InterPro"/>
</dbReference>
<evidence type="ECO:0000259" key="13">
    <source>
        <dbReference type="Pfam" id="PF14911"/>
    </source>
</evidence>
<dbReference type="AlphaFoldDB" id="A0A8B7ZCV3"/>
<dbReference type="InterPro" id="IPR029425">
    <property type="entry name" value="MMS22L_N"/>
</dbReference>
<evidence type="ECO:0000256" key="9">
    <source>
        <dbReference type="ARBA" id="ARBA00023242"/>
    </source>
</evidence>
<evidence type="ECO:0000256" key="1">
    <source>
        <dbReference type="ARBA" id="ARBA00004123"/>
    </source>
</evidence>
<evidence type="ECO:0000256" key="10">
    <source>
        <dbReference type="ARBA" id="ARBA00033326"/>
    </source>
</evidence>
<evidence type="ECO:0000256" key="8">
    <source>
        <dbReference type="ARBA" id="ARBA00023204"/>
    </source>
</evidence>
<dbReference type="OMA" id="RVYLCLL"/>
<feature type="domain" description="Protein MMS22-like N-terminal" evidence="12">
    <location>
        <begin position="57"/>
        <end position="725"/>
    </location>
</feature>
<proteinExistence type="inferred from homology"/>
<evidence type="ECO:0000256" key="3">
    <source>
        <dbReference type="ARBA" id="ARBA00006585"/>
    </source>
</evidence>
<dbReference type="Pfam" id="PF14911">
    <property type="entry name" value="MMS22L_C"/>
    <property type="match status" value="1"/>
</dbReference>
<feature type="region of interest" description="Disordered" evidence="11">
    <location>
        <begin position="1"/>
        <end position="30"/>
    </location>
</feature>
<sequence>MDLDLEYSITPPLSPCDVASGEDSPPSLGQSLKQDSVQCLACVECFNIREHHTSLTSTLKRILLGKDPNPECFQDNTCELFGHTYVTGVALLDATSHLFCLSRQCVTKIQSLLGQGSSWGLIDPLVSEAKRLHGHVMTFMKYVQAFIYRYFNLPDATLPPSVYTQRLAVFPSLLVTELQTLSMFNGRISELPVGVLQQCAASSTRQDSTGSLLLHMNLSTQWSIVQVLHLLQAKLKGEQDVLSSFNEKAVEFFQDLLNIATLKYNKIGYSDHHQHGSFPDGCLQDLWSSLIHLLDSRHNQYSTDSFWCSFHSCLLPLLDEPYNPSREATISSDPPPYPKPRDPVGLCWWLLQYVAPLCQYDPNGQLVMSKQGRPVRSYWLLVEDLLKIMFTSNEAVPDEARMQTYLRSCLVLCHLWEPKGSVLTLLWGHFHKRLNKKLIVPGEGVKNLASICQTPHSWYDHCKERIADHTASRHHENSFDLFLHILATQLKGMKELGGSQGWKQLQGRFYSKFHSRSMKELDETGLSRFLSLFLTFALVTDLSDVTSRMLDFLDLLPTDTLTHGKLLLIWRGLFTFCLVHEDQSCDLAVVADRLVQGFNTVSVEMCSKSVDSGRKSQLWALVLSYMEATQEVFDASNKLHLSEEKLIGSGLSNLLEVSSEHEMRALLTFLQTIMARHRSLYQQVLMQRPYLAVTSVASPAPEMLMHKYKALAKILWDLVYPFIKRHASTQTPPSELADVATSFTLLAADLKLHDEASGLSQPTSQELFHFYGLDDHKVHYSITVRYLCHLLPNHSFTEQLQAAMGHTRWASSLIHTWLRCGLQSPQAGTSMQELTRLVFKLEEASTIMDSQSSNSLIDGTGNPHKHVMLQFIQALGHQFNSARGLQERVQKRQTILSYFGDLVELIQPMLRNLRSASDLSWIYKVVGHIIKCCSSILYVKGKSQAQLPGILTELILPPALFNPKKGLPSHMLSAIRETLHLFLEGLASLDLQRNEFIQRKIQEIVQQYFHRFQVKNSSLAAGSLGSSSANHPLMVALHKSCARLPNPQISALRELVLKVICQQYLIYHGQQPPSHLPYTLAFLQELLHRTSSPQQIVRDTVVLLGVVLDYLLLCDVNTVKKSMMVLLTAMMDACRRDMPPNLQADLLSVLRGYLSKHLRVHQAAVLLTLETVAVQHPALVTALIGDCSRLVSECEHKRGVGADSTLRQAYCSVLSHLGEAGEAVISKIKGGEELVQR</sequence>
<dbReference type="GO" id="GO:0031297">
    <property type="term" value="P:replication fork processing"/>
    <property type="evidence" value="ECO:0007669"/>
    <property type="project" value="InterPro"/>
</dbReference>
<dbReference type="Proteomes" id="UP000694845">
    <property type="component" value="Unplaced"/>
</dbReference>
<feature type="domain" description="MMS22-like C-terminal" evidence="13">
    <location>
        <begin position="831"/>
        <end position="1217"/>
    </location>
</feature>
<dbReference type="GO" id="GO:0043596">
    <property type="term" value="C:nuclear replication fork"/>
    <property type="evidence" value="ECO:0007669"/>
    <property type="project" value="TreeGrafter"/>
</dbReference>
<dbReference type="GO" id="GO:0006325">
    <property type="term" value="P:chromatin organization"/>
    <property type="evidence" value="ECO:0007669"/>
    <property type="project" value="UniProtKB-KW"/>
</dbReference>
<dbReference type="InterPro" id="IPR042320">
    <property type="entry name" value="MMS22-like"/>
</dbReference>
<keyword evidence="5" id="KW-0158">Chromosome</keyword>
<evidence type="ECO:0000256" key="4">
    <source>
        <dbReference type="ARBA" id="ARBA00021061"/>
    </source>
</evidence>
<dbReference type="PANTHER" id="PTHR28547">
    <property type="entry name" value="PROTEIN MMS22-LIKE"/>
    <property type="match status" value="1"/>
</dbReference>
<keyword evidence="14" id="KW-1185">Reference proteome</keyword>
<keyword evidence="9" id="KW-0539">Nucleus</keyword>